<reference evidence="3 4" key="1">
    <citation type="submission" date="2016-11" db="EMBL/GenBank/DDBJ databases">
        <authorList>
            <person name="Varghese N."/>
            <person name="Submissions S."/>
        </authorList>
    </citation>
    <scope>NUCLEOTIDE SEQUENCE [LARGE SCALE GENOMIC DNA]</scope>
    <source>
        <strain evidence="3 4">CGMCC 1.12174</strain>
        <strain evidence="2 5">DSM 26351</strain>
    </source>
</reference>
<evidence type="ECO:0000313" key="4">
    <source>
        <dbReference type="Proteomes" id="UP000184031"/>
    </source>
</evidence>
<organism evidence="3 4">
    <name type="scientific">Flagellimonas taeanensis</name>
    <dbReference type="NCBI Taxonomy" id="1005926"/>
    <lineage>
        <taxon>Bacteria</taxon>
        <taxon>Pseudomonadati</taxon>
        <taxon>Bacteroidota</taxon>
        <taxon>Flavobacteriia</taxon>
        <taxon>Flavobacteriales</taxon>
        <taxon>Flavobacteriaceae</taxon>
        <taxon>Flagellimonas</taxon>
    </lineage>
</organism>
<sequence>MKYSIQNDRVSLCNKDTCLHVKGESAKVISSMLTLVTIVVAISAIAKAIK</sequence>
<dbReference type="STRING" id="1055723.SAMN05216293_2550"/>
<keyword evidence="5" id="KW-1185">Reference proteome</keyword>
<evidence type="ECO:0000313" key="3">
    <source>
        <dbReference type="EMBL" id="SHL04452.1"/>
    </source>
</evidence>
<dbReference type="Proteomes" id="UP000184031">
    <property type="component" value="Unassembled WGS sequence"/>
</dbReference>
<keyword evidence="1" id="KW-1133">Transmembrane helix</keyword>
<dbReference type="Proteomes" id="UP000198940">
    <property type="component" value="Unassembled WGS sequence"/>
</dbReference>
<dbReference type="EMBL" id="FRAT01000006">
    <property type="protein sequence ID" value="SHL04452.1"/>
    <property type="molecule type" value="Genomic_DNA"/>
</dbReference>
<dbReference type="RefSeq" id="WP_177190042.1">
    <property type="nucleotide sequence ID" value="NZ_FOKU01000004.1"/>
</dbReference>
<dbReference type="EMBL" id="FOKU01000004">
    <property type="protein sequence ID" value="SFB95378.1"/>
    <property type="molecule type" value="Genomic_DNA"/>
</dbReference>
<proteinExistence type="predicted"/>
<gene>
    <name evidence="2" type="ORF">SAMN04487891_10452</name>
    <name evidence="3" type="ORF">SAMN05216293_2550</name>
</gene>
<comment type="caution">
    <text evidence="3">The sequence shown here is derived from an EMBL/GenBank/DDBJ whole genome shotgun (WGS) entry which is preliminary data.</text>
</comment>
<name>A0A1M6XES8_9FLAO</name>
<feature type="transmembrane region" description="Helical" evidence="1">
    <location>
        <begin position="29"/>
        <end position="49"/>
    </location>
</feature>
<evidence type="ECO:0000313" key="5">
    <source>
        <dbReference type="Proteomes" id="UP000198940"/>
    </source>
</evidence>
<protein>
    <submittedName>
        <fullName evidence="3">Uncharacterized protein</fullName>
    </submittedName>
</protein>
<evidence type="ECO:0000256" key="1">
    <source>
        <dbReference type="SAM" id="Phobius"/>
    </source>
</evidence>
<keyword evidence="1" id="KW-0812">Transmembrane</keyword>
<dbReference type="AlphaFoldDB" id="A0A1M6XES8"/>
<evidence type="ECO:0000313" key="2">
    <source>
        <dbReference type="EMBL" id="SFB95378.1"/>
    </source>
</evidence>
<accession>A0A1M6XES8</accession>
<keyword evidence="1" id="KW-0472">Membrane</keyword>